<keyword evidence="3" id="KW-1185">Reference proteome</keyword>
<dbReference type="GO" id="GO:0016301">
    <property type="term" value="F:kinase activity"/>
    <property type="evidence" value="ECO:0007669"/>
    <property type="project" value="UniProtKB-KW"/>
</dbReference>
<dbReference type="InterPro" id="IPR000253">
    <property type="entry name" value="FHA_dom"/>
</dbReference>
<dbReference type="PROSITE" id="PS50011">
    <property type="entry name" value="PROTEIN_KINASE_DOM"/>
    <property type="match status" value="1"/>
</dbReference>
<dbReference type="InterPro" id="IPR051681">
    <property type="entry name" value="Ser/Thr_Kinases-Pseudokinases"/>
</dbReference>
<reference evidence="2 3" key="1">
    <citation type="submission" date="2021-01" db="EMBL/GenBank/DDBJ databases">
        <title>Belnapia mucosa sp. nov. and Belnapia arida sp. nov., isolated from the Tabernas Desert (Almeria, Spain).</title>
        <authorList>
            <person name="Molina-Menor E."/>
            <person name="Vidal-Verdu A."/>
            <person name="Calonge A."/>
            <person name="Satari L."/>
            <person name="Pereto J."/>
            <person name="Porcar M."/>
        </authorList>
    </citation>
    <scope>NUCLEOTIDE SEQUENCE [LARGE SCALE GENOMIC DNA]</scope>
    <source>
        <strain evidence="2 3">T18</strain>
    </source>
</reference>
<gene>
    <name evidence="2" type="ORF">JMJ56_24190</name>
</gene>
<dbReference type="SMART" id="SM00220">
    <property type="entry name" value="S_TKc"/>
    <property type="match status" value="1"/>
</dbReference>
<keyword evidence="2" id="KW-0808">Transferase</keyword>
<evidence type="ECO:0000259" key="1">
    <source>
        <dbReference type="PROSITE" id="PS50011"/>
    </source>
</evidence>
<organism evidence="2 3">
    <name type="scientific">Belnapia arida</name>
    <dbReference type="NCBI Taxonomy" id="2804533"/>
    <lineage>
        <taxon>Bacteria</taxon>
        <taxon>Pseudomonadati</taxon>
        <taxon>Pseudomonadota</taxon>
        <taxon>Alphaproteobacteria</taxon>
        <taxon>Acetobacterales</taxon>
        <taxon>Roseomonadaceae</taxon>
        <taxon>Belnapia</taxon>
    </lineage>
</organism>
<evidence type="ECO:0000313" key="2">
    <source>
        <dbReference type="EMBL" id="MBL6081109.1"/>
    </source>
</evidence>
<dbReference type="InterPro" id="IPR011009">
    <property type="entry name" value="Kinase-like_dom_sf"/>
</dbReference>
<feature type="domain" description="Protein kinase" evidence="1">
    <location>
        <begin position="14"/>
        <end position="301"/>
    </location>
</feature>
<dbReference type="Pfam" id="PF00498">
    <property type="entry name" value="FHA"/>
    <property type="match status" value="1"/>
</dbReference>
<comment type="caution">
    <text evidence="2">The sequence shown here is derived from an EMBL/GenBank/DDBJ whole genome shotgun (WGS) entry which is preliminary data.</text>
</comment>
<dbReference type="Proteomes" id="UP000660885">
    <property type="component" value="Unassembled WGS sequence"/>
</dbReference>
<dbReference type="Gene3D" id="2.60.200.20">
    <property type="match status" value="1"/>
</dbReference>
<proteinExistence type="predicted"/>
<sequence>MAKKLKAGDVIRGYRIAKVFGPGMMAISYAALSPSGAKVFFKQYKSPAPTVVWYKDFVAYQRELSARVGSGRVGNFAVRQVDAFEEAWGGRCYFQAYEFVENGADLQQVLDAEHEQHRQTKVAPTRDTVVWARHVTWAKVLVSGIAALHEAGIVHADLKPANAYLVEDRTIGSGYQLKLIDMDFSLLADQRAPWHGYQGYVGTDNYRSPEHLVRGGVPTKASDVFTCGLILHELLAGQHPYWSEDQAEYARQVQAYAAGPPALAGLMPAPADNAEVSQALHRCLSPDAAARPSAAELRSVLSGLGKSASVPKMPPTAAGVPRPPLVAGALVLQTPDGRSLRLGVRTELGKALMRQFGQDAEFWDHRQCVVERNADGRWILIPVSPTTNETLINGRALTNASTLSSGDQIAVGREAKGIAKLPLTVRAG</sequence>
<protein>
    <submittedName>
        <fullName evidence="2">Protein kinase</fullName>
    </submittedName>
</protein>
<dbReference type="SUPFAM" id="SSF56112">
    <property type="entry name" value="Protein kinase-like (PK-like)"/>
    <property type="match status" value="1"/>
</dbReference>
<dbReference type="Pfam" id="PF00069">
    <property type="entry name" value="Pkinase"/>
    <property type="match status" value="1"/>
</dbReference>
<dbReference type="RefSeq" id="WP_202834334.1">
    <property type="nucleotide sequence ID" value="NZ_JAETWB010000021.1"/>
</dbReference>
<dbReference type="PANTHER" id="PTHR44329:SF289">
    <property type="entry name" value="SERINE_THREONINE-PROTEIN KINASE VIK"/>
    <property type="match status" value="1"/>
</dbReference>
<dbReference type="InterPro" id="IPR008984">
    <property type="entry name" value="SMAD_FHA_dom_sf"/>
</dbReference>
<dbReference type="Gene3D" id="1.10.510.10">
    <property type="entry name" value="Transferase(Phosphotransferase) domain 1"/>
    <property type="match status" value="1"/>
</dbReference>
<keyword evidence="2" id="KW-0418">Kinase</keyword>
<name>A0ABS1U8V8_9PROT</name>
<dbReference type="InterPro" id="IPR000719">
    <property type="entry name" value="Prot_kinase_dom"/>
</dbReference>
<dbReference type="SUPFAM" id="SSF49879">
    <property type="entry name" value="SMAD/FHA domain"/>
    <property type="match status" value="1"/>
</dbReference>
<dbReference type="EMBL" id="JAETWB010000021">
    <property type="protein sequence ID" value="MBL6081109.1"/>
    <property type="molecule type" value="Genomic_DNA"/>
</dbReference>
<evidence type="ECO:0000313" key="3">
    <source>
        <dbReference type="Proteomes" id="UP000660885"/>
    </source>
</evidence>
<accession>A0ABS1U8V8</accession>
<dbReference type="PANTHER" id="PTHR44329">
    <property type="entry name" value="SERINE/THREONINE-PROTEIN KINASE TNNI3K-RELATED"/>
    <property type="match status" value="1"/>
</dbReference>